<dbReference type="Proteomes" id="UP000192140">
    <property type="component" value="Unassembled WGS sequence"/>
</dbReference>
<dbReference type="AlphaFoldDB" id="A0A1S7U809"/>
<organism evidence="2 3">
    <name type="scientific">Agrobacterium deltaense NCPPB 1641</name>
    <dbReference type="NCBI Taxonomy" id="1183425"/>
    <lineage>
        <taxon>Bacteria</taxon>
        <taxon>Pseudomonadati</taxon>
        <taxon>Pseudomonadota</taxon>
        <taxon>Alphaproteobacteria</taxon>
        <taxon>Hyphomicrobiales</taxon>
        <taxon>Rhizobiaceae</taxon>
        <taxon>Rhizobium/Agrobacterium group</taxon>
        <taxon>Agrobacterium</taxon>
    </lineage>
</organism>
<dbReference type="Pfam" id="PF00239">
    <property type="entry name" value="Resolvase"/>
    <property type="match status" value="1"/>
</dbReference>
<gene>
    <name evidence="2" type="ORF">AGR7A_Lc80002</name>
</gene>
<dbReference type="GO" id="GO:0003677">
    <property type="term" value="F:DNA binding"/>
    <property type="evidence" value="ECO:0007669"/>
    <property type="project" value="InterPro"/>
</dbReference>
<protein>
    <submittedName>
        <fullName evidence="2">DNA recombinase</fullName>
    </submittedName>
</protein>
<dbReference type="PANTHER" id="PTHR30461">
    <property type="entry name" value="DNA-INVERTASE FROM LAMBDOID PROPHAGE"/>
    <property type="match status" value="1"/>
</dbReference>
<dbReference type="RefSeq" id="WP_233282810.1">
    <property type="nucleotide sequence ID" value="NZ_LT009776.1"/>
</dbReference>
<dbReference type="InterPro" id="IPR011109">
    <property type="entry name" value="DNA_bind_recombinase_dom"/>
</dbReference>
<proteinExistence type="predicted"/>
<dbReference type="Gene3D" id="3.90.1750.20">
    <property type="entry name" value="Putative Large Serine Recombinase, Chain B, Domain 2"/>
    <property type="match status" value="1"/>
</dbReference>
<dbReference type="SMART" id="SM00857">
    <property type="entry name" value="Resolvase"/>
    <property type="match status" value="1"/>
</dbReference>
<dbReference type="EMBL" id="FCNP01000046">
    <property type="protein sequence ID" value="CVI62538.1"/>
    <property type="molecule type" value="Genomic_DNA"/>
</dbReference>
<name>A0A1S7U809_9HYPH</name>
<accession>A0A1S7U809</accession>
<sequence>MTKNVLFYARHSDGYHDHACLETQLYYGHRFIKENGWTFAKSYNDEDIGEVVFMAQPGVRKLFAHIEREKVDIVLCHTLDRLCSRFDIASRLLTALARKGIELWVADPGERITARNLSDYYIDDRSKMFAASSHVAQVPDDLREEKHFAPLPFGYRYSGACNADGQRIFGFKIVDPVAADVIRRIFGMYAEGMTPTKIAALLNVEGVAGPRGSIWRDAAIRGNRASGTGILNNPAYIGACKQLGGDDYHYVSALRIVSDDLWDRVKDRQDAAAERAAGLAGRRRQQS</sequence>
<dbReference type="InterPro" id="IPR050639">
    <property type="entry name" value="SSR_resolvase"/>
</dbReference>
<dbReference type="InterPro" id="IPR036162">
    <property type="entry name" value="Resolvase-like_N_sf"/>
</dbReference>
<dbReference type="Pfam" id="PF07508">
    <property type="entry name" value="Recombinase"/>
    <property type="match status" value="1"/>
</dbReference>
<evidence type="ECO:0000313" key="2">
    <source>
        <dbReference type="EMBL" id="CVI62538.1"/>
    </source>
</evidence>
<reference evidence="2" key="1">
    <citation type="submission" date="2016-01" db="EMBL/GenBank/DDBJ databases">
        <authorList>
            <person name="Regsiter A."/>
            <person name="william w."/>
        </authorList>
    </citation>
    <scope>NUCLEOTIDE SEQUENCE</scope>
    <source>
        <strain evidence="2">NCPPB 1641</strain>
    </source>
</reference>
<dbReference type="InterPro" id="IPR006119">
    <property type="entry name" value="Resolv_N"/>
</dbReference>
<feature type="domain" description="Recombinase" evidence="1">
    <location>
        <begin position="152"/>
        <end position="275"/>
    </location>
</feature>
<keyword evidence="3" id="KW-1185">Reference proteome</keyword>
<dbReference type="InterPro" id="IPR038109">
    <property type="entry name" value="DNA_bind_recomb_sf"/>
</dbReference>
<evidence type="ECO:0000259" key="1">
    <source>
        <dbReference type="PROSITE" id="PS51737"/>
    </source>
</evidence>
<dbReference type="PANTHER" id="PTHR30461:SF23">
    <property type="entry name" value="DNA RECOMBINASE-RELATED"/>
    <property type="match status" value="1"/>
</dbReference>
<dbReference type="Gene3D" id="3.40.50.1390">
    <property type="entry name" value="Resolvase, N-terminal catalytic domain"/>
    <property type="match status" value="1"/>
</dbReference>
<dbReference type="SUPFAM" id="SSF53041">
    <property type="entry name" value="Resolvase-like"/>
    <property type="match status" value="1"/>
</dbReference>
<evidence type="ECO:0000313" key="3">
    <source>
        <dbReference type="Proteomes" id="UP000192140"/>
    </source>
</evidence>
<comment type="caution">
    <text evidence="2">The sequence shown here is derived from an EMBL/GenBank/DDBJ whole genome shotgun (WGS) entry which is preliminary data.</text>
</comment>
<dbReference type="GO" id="GO:0000150">
    <property type="term" value="F:DNA strand exchange activity"/>
    <property type="evidence" value="ECO:0007669"/>
    <property type="project" value="InterPro"/>
</dbReference>
<dbReference type="PROSITE" id="PS51737">
    <property type="entry name" value="RECOMBINASE_DNA_BIND"/>
    <property type="match status" value="1"/>
</dbReference>